<comment type="similarity">
    <text evidence="1">Belongs to the GMC oxidoreductase family.</text>
</comment>
<protein>
    <submittedName>
        <fullName evidence="3">Glucose-methanol-choline (Gmc) oxidoreductase, putative</fullName>
    </submittedName>
</protein>
<dbReference type="InterPro" id="IPR012132">
    <property type="entry name" value="GMC_OxRdtase"/>
</dbReference>
<dbReference type="AlphaFoldDB" id="B8LV10"/>
<proteinExistence type="inferred from homology"/>
<dbReference type="PANTHER" id="PTHR11552">
    <property type="entry name" value="GLUCOSE-METHANOL-CHOLINE GMC OXIDOREDUCTASE"/>
    <property type="match status" value="1"/>
</dbReference>
<dbReference type="EMBL" id="EQ962652">
    <property type="protein sequence ID" value="EED22631.1"/>
    <property type="molecule type" value="Genomic_DNA"/>
</dbReference>
<dbReference type="GeneID" id="8106210"/>
<dbReference type="Pfam" id="PF05199">
    <property type="entry name" value="GMC_oxred_C"/>
    <property type="match status" value="1"/>
</dbReference>
<dbReference type="SUPFAM" id="SSF51905">
    <property type="entry name" value="FAD/NAD(P)-binding domain"/>
    <property type="match status" value="1"/>
</dbReference>
<dbReference type="GO" id="GO:0050660">
    <property type="term" value="F:flavin adenine dinucleotide binding"/>
    <property type="evidence" value="ECO:0007669"/>
    <property type="project" value="InterPro"/>
</dbReference>
<evidence type="ECO:0000256" key="1">
    <source>
        <dbReference type="ARBA" id="ARBA00010790"/>
    </source>
</evidence>
<organism evidence="3 4">
    <name type="scientific">Talaromyces stipitatus (strain ATCC 10500 / CBS 375.48 / QM 6759 / NRRL 1006)</name>
    <name type="common">Penicillium stipitatum</name>
    <dbReference type="NCBI Taxonomy" id="441959"/>
    <lineage>
        <taxon>Eukaryota</taxon>
        <taxon>Fungi</taxon>
        <taxon>Dikarya</taxon>
        <taxon>Ascomycota</taxon>
        <taxon>Pezizomycotina</taxon>
        <taxon>Eurotiomycetes</taxon>
        <taxon>Eurotiomycetidae</taxon>
        <taxon>Eurotiales</taxon>
        <taxon>Trichocomaceae</taxon>
        <taxon>Talaromyces</taxon>
        <taxon>Talaromyces sect. Talaromyces</taxon>
    </lineage>
</organism>
<sequence length="295" mass="32724">MPGVGQNLQDHYMVPFQWETDKGFADIPIPALFNPRANQDFLNAAVIFDRDTTMMKHTSFFNLSSQEQHWLSRANELNLEILAVNNWHPGVSPPATPKLFLGAVGLVPQSEGSVSLTSSDWHDAPSIQSNLLGDEHGLDLAFAISYTCRVLNLIEYTDAVSPHIVSPELRPKSDSEEDITASLGENVATLWHPARTTRMGPLDDESDRMVDPFFRVRRFENLRIADPGVVPVMPNCHPASVALLIGAWASERIITLKLEKGKQYYLQGSSFLCVHGFQDRSPNMVAGMTGQIELA</sequence>
<dbReference type="InterPro" id="IPR036188">
    <property type="entry name" value="FAD/NAD-bd_sf"/>
</dbReference>
<evidence type="ECO:0000313" key="3">
    <source>
        <dbReference type="EMBL" id="EED22631.1"/>
    </source>
</evidence>
<reference evidence="4" key="1">
    <citation type="journal article" date="2015" name="Genome Announc.">
        <title>Genome sequence of the AIDS-associated pathogen Penicillium marneffei (ATCC18224) and its near taxonomic relative Talaromyces stipitatus (ATCC10500).</title>
        <authorList>
            <person name="Nierman W.C."/>
            <person name="Fedorova-Abrams N.D."/>
            <person name="Andrianopoulos A."/>
        </authorList>
    </citation>
    <scope>NUCLEOTIDE SEQUENCE [LARGE SCALE GENOMIC DNA]</scope>
    <source>
        <strain evidence="4">ATCC 10500 / CBS 375.48 / QM 6759 / NRRL 1006</strain>
    </source>
</reference>
<dbReference type="OrthoDB" id="269227at2759"/>
<dbReference type="eggNOG" id="KOG1238">
    <property type="taxonomic scope" value="Eukaryota"/>
</dbReference>
<gene>
    <name evidence="3" type="ORF">TSTA_061220</name>
</gene>
<dbReference type="InterPro" id="IPR007867">
    <property type="entry name" value="GMC_OxRtase_C"/>
</dbReference>
<dbReference type="Gene3D" id="3.30.560.10">
    <property type="entry name" value="Glucose Oxidase, domain 3"/>
    <property type="match status" value="1"/>
</dbReference>
<dbReference type="SUPFAM" id="SSF54373">
    <property type="entry name" value="FAD-linked reductases, C-terminal domain"/>
    <property type="match status" value="1"/>
</dbReference>
<name>B8LV10_TALSN</name>
<dbReference type="VEuPathDB" id="FungiDB:TSTA_061220"/>
<dbReference type="STRING" id="441959.B8LV10"/>
<dbReference type="Gene3D" id="3.50.50.60">
    <property type="entry name" value="FAD/NAD(P)-binding domain"/>
    <property type="match status" value="1"/>
</dbReference>
<dbReference type="Proteomes" id="UP000001745">
    <property type="component" value="Unassembled WGS sequence"/>
</dbReference>
<keyword evidence="4" id="KW-1185">Reference proteome</keyword>
<dbReference type="InParanoid" id="B8LV10"/>
<evidence type="ECO:0000259" key="2">
    <source>
        <dbReference type="Pfam" id="PF05199"/>
    </source>
</evidence>
<dbReference type="PANTHER" id="PTHR11552:SF147">
    <property type="entry name" value="CHOLINE DEHYDROGENASE, MITOCHONDRIAL"/>
    <property type="match status" value="1"/>
</dbReference>
<accession>B8LV10</accession>
<dbReference type="RefSeq" id="XP_002340018.1">
    <property type="nucleotide sequence ID" value="XM_002339977.1"/>
</dbReference>
<feature type="domain" description="Glucose-methanol-choline oxidoreductase C-terminal" evidence="2">
    <location>
        <begin position="108"/>
        <end position="246"/>
    </location>
</feature>
<evidence type="ECO:0000313" key="4">
    <source>
        <dbReference type="Proteomes" id="UP000001745"/>
    </source>
</evidence>
<dbReference type="PhylomeDB" id="B8LV10"/>
<dbReference type="GO" id="GO:0016614">
    <property type="term" value="F:oxidoreductase activity, acting on CH-OH group of donors"/>
    <property type="evidence" value="ECO:0007669"/>
    <property type="project" value="InterPro"/>
</dbReference>
<dbReference type="HOGENOM" id="CLU_994352_0_0_1"/>